<sequence length="434" mass="48222">MSSAHPPPPTPQGSPFLLIYKSKRVIIARPASYEACYASVIQNFPEIPSNHKITFHTKDLNVCEGYLAQISRGSWDTVFPLLNSITIRDEDPLATQQSDRTAASERCSASSLPLNTSQPSDIIQLSFHHYKGSEVDVRVKRTTDIAKIFALVAERFNENEPKFVHNGNAVFSKGTVEMAGLGNGDVIDVYRTQRGGKPVIYLYAPSELTVSVKLSLVPQWSFSAIYPVAPIKHVKNEELEWKVRVKPNGELTELNTGLDVAYLFWEAHTGPPVPVSPPQSPIVSSLPLDVEVFNPSDAHLSDNDSVVISVDTITPYLDAAPKALGLHTEARTSFITYWLPAILKHDHVALRFLPQPVYEQAAPLKISPVPDVITRIFMLFIGVDKELLSQWPQAQERACHSVDFWKDVAGVDCTRSLDESLFRVLEWGGMEVLQ</sequence>
<name>B0CV16_LACBS</name>
<dbReference type="Proteomes" id="UP000001194">
    <property type="component" value="Unassembled WGS sequence"/>
</dbReference>
<accession>B0CV16</accession>
<dbReference type="InParanoid" id="B0CV16"/>
<dbReference type="STRING" id="486041.B0CV16"/>
<dbReference type="EMBL" id="DS547093">
    <property type="protein sequence ID" value="EDR13250.1"/>
    <property type="molecule type" value="Genomic_DNA"/>
</dbReference>
<dbReference type="InterPro" id="IPR029071">
    <property type="entry name" value="Ubiquitin-like_domsf"/>
</dbReference>
<dbReference type="OrthoDB" id="428577at2759"/>
<dbReference type="HOGENOM" id="CLU_028134_0_0_1"/>
<dbReference type="SUPFAM" id="SSF54236">
    <property type="entry name" value="Ubiquitin-like"/>
    <property type="match status" value="1"/>
</dbReference>
<evidence type="ECO:0000313" key="2">
    <source>
        <dbReference type="Proteomes" id="UP000001194"/>
    </source>
</evidence>
<dbReference type="GeneID" id="6071491"/>
<organism evidence="2">
    <name type="scientific">Laccaria bicolor (strain S238N-H82 / ATCC MYA-4686)</name>
    <name type="common">Bicoloured deceiver</name>
    <name type="synonym">Laccaria laccata var. bicolor</name>
    <dbReference type="NCBI Taxonomy" id="486041"/>
    <lineage>
        <taxon>Eukaryota</taxon>
        <taxon>Fungi</taxon>
        <taxon>Dikarya</taxon>
        <taxon>Basidiomycota</taxon>
        <taxon>Agaricomycotina</taxon>
        <taxon>Agaricomycetes</taxon>
        <taxon>Agaricomycetidae</taxon>
        <taxon>Agaricales</taxon>
        <taxon>Agaricineae</taxon>
        <taxon>Hydnangiaceae</taxon>
        <taxon>Laccaria</taxon>
    </lineage>
</organism>
<evidence type="ECO:0000313" key="1">
    <source>
        <dbReference type="EMBL" id="EDR13250.1"/>
    </source>
</evidence>
<dbReference type="KEGG" id="lbc:LACBIDRAFT_308903"/>
<dbReference type="AlphaFoldDB" id="B0CV16"/>
<dbReference type="CDD" id="cd01763">
    <property type="entry name" value="Ubl_SUMO_like"/>
    <property type="match status" value="1"/>
</dbReference>
<dbReference type="RefSeq" id="XP_001875748.1">
    <property type="nucleotide sequence ID" value="XM_001875713.1"/>
</dbReference>
<reference evidence="1 2" key="1">
    <citation type="journal article" date="2008" name="Nature">
        <title>The genome of Laccaria bicolor provides insights into mycorrhizal symbiosis.</title>
        <authorList>
            <person name="Martin F."/>
            <person name="Aerts A."/>
            <person name="Ahren D."/>
            <person name="Brun A."/>
            <person name="Danchin E.G.J."/>
            <person name="Duchaussoy F."/>
            <person name="Gibon J."/>
            <person name="Kohler A."/>
            <person name="Lindquist E."/>
            <person name="Pereda V."/>
            <person name="Salamov A."/>
            <person name="Shapiro H.J."/>
            <person name="Wuyts J."/>
            <person name="Blaudez D."/>
            <person name="Buee M."/>
            <person name="Brokstein P."/>
            <person name="Canbaeck B."/>
            <person name="Cohen D."/>
            <person name="Courty P.E."/>
            <person name="Coutinho P.M."/>
            <person name="Delaruelle C."/>
            <person name="Detter J.C."/>
            <person name="Deveau A."/>
            <person name="DiFazio S."/>
            <person name="Duplessis S."/>
            <person name="Fraissinet-Tachet L."/>
            <person name="Lucic E."/>
            <person name="Frey-Klett P."/>
            <person name="Fourrey C."/>
            <person name="Feussner I."/>
            <person name="Gay G."/>
            <person name="Grimwood J."/>
            <person name="Hoegger P.J."/>
            <person name="Jain P."/>
            <person name="Kilaru S."/>
            <person name="Labbe J."/>
            <person name="Lin Y.C."/>
            <person name="Legue V."/>
            <person name="Le Tacon F."/>
            <person name="Marmeisse R."/>
            <person name="Melayah D."/>
            <person name="Montanini B."/>
            <person name="Muratet M."/>
            <person name="Nehls U."/>
            <person name="Niculita-Hirzel H."/>
            <person name="Oudot-Le Secq M.P."/>
            <person name="Peter M."/>
            <person name="Quesneville H."/>
            <person name="Rajashekar B."/>
            <person name="Reich M."/>
            <person name="Rouhier N."/>
            <person name="Schmutz J."/>
            <person name="Yin T."/>
            <person name="Chalot M."/>
            <person name="Henrissat B."/>
            <person name="Kuees U."/>
            <person name="Lucas S."/>
            <person name="Van de Peer Y."/>
            <person name="Podila G.K."/>
            <person name="Polle A."/>
            <person name="Pukkila P.J."/>
            <person name="Richardson P.M."/>
            <person name="Rouze P."/>
            <person name="Sanders I.R."/>
            <person name="Stajich J.E."/>
            <person name="Tunlid A."/>
            <person name="Tuskan G."/>
            <person name="Grigoriev I.V."/>
        </authorList>
    </citation>
    <scope>NUCLEOTIDE SEQUENCE [LARGE SCALE GENOMIC DNA]</scope>
    <source>
        <strain evidence="2">S238N-H82 / ATCC MYA-4686</strain>
    </source>
</reference>
<gene>
    <name evidence="1" type="ORF">LACBIDRAFT_308903</name>
</gene>
<dbReference type="Gene3D" id="3.10.20.90">
    <property type="entry name" value="Phosphatidylinositol 3-kinase Catalytic Subunit, Chain A, domain 1"/>
    <property type="match status" value="1"/>
</dbReference>
<protein>
    <submittedName>
        <fullName evidence="1">Predicted protein</fullName>
    </submittedName>
</protein>
<keyword evidence="2" id="KW-1185">Reference proteome</keyword>
<proteinExistence type="predicted"/>